<feature type="region of interest" description="Disordered" evidence="1">
    <location>
        <begin position="108"/>
        <end position="291"/>
    </location>
</feature>
<name>A0A9P6TFK6_9BASI</name>
<gene>
    <name evidence="2" type="ORF">CROQUDRAFT_652424</name>
</gene>
<accession>A0A9P6TFK6</accession>
<reference evidence="2" key="1">
    <citation type="submission" date="2013-11" db="EMBL/GenBank/DDBJ databases">
        <title>Genome sequence of the fusiform rust pathogen reveals effectors for host alternation and coevolution with pine.</title>
        <authorList>
            <consortium name="DOE Joint Genome Institute"/>
            <person name="Smith K."/>
            <person name="Pendleton A."/>
            <person name="Kubisiak T."/>
            <person name="Anderson C."/>
            <person name="Salamov A."/>
            <person name="Aerts A."/>
            <person name="Riley R."/>
            <person name="Clum A."/>
            <person name="Lindquist E."/>
            <person name="Ence D."/>
            <person name="Campbell M."/>
            <person name="Kronenberg Z."/>
            <person name="Feau N."/>
            <person name="Dhillon B."/>
            <person name="Hamelin R."/>
            <person name="Burleigh J."/>
            <person name="Smith J."/>
            <person name="Yandell M."/>
            <person name="Nelson C."/>
            <person name="Grigoriev I."/>
            <person name="Davis J."/>
        </authorList>
    </citation>
    <scope>NUCLEOTIDE SEQUENCE</scope>
    <source>
        <strain evidence="2">G11</strain>
    </source>
</reference>
<dbReference type="OrthoDB" id="2505192at2759"/>
<feature type="compositionally biased region" description="Polar residues" evidence="1">
    <location>
        <begin position="207"/>
        <end position="285"/>
    </location>
</feature>
<feature type="region of interest" description="Disordered" evidence="1">
    <location>
        <begin position="477"/>
        <end position="498"/>
    </location>
</feature>
<comment type="caution">
    <text evidence="2">The sequence shown here is derived from an EMBL/GenBank/DDBJ whole genome shotgun (WGS) entry which is preliminary data.</text>
</comment>
<evidence type="ECO:0000256" key="1">
    <source>
        <dbReference type="SAM" id="MobiDB-lite"/>
    </source>
</evidence>
<evidence type="ECO:0000313" key="2">
    <source>
        <dbReference type="EMBL" id="KAG0150502.1"/>
    </source>
</evidence>
<organism evidence="2 3">
    <name type="scientific">Cronartium quercuum f. sp. fusiforme G11</name>
    <dbReference type="NCBI Taxonomy" id="708437"/>
    <lineage>
        <taxon>Eukaryota</taxon>
        <taxon>Fungi</taxon>
        <taxon>Dikarya</taxon>
        <taxon>Basidiomycota</taxon>
        <taxon>Pucciniomycotina</taxon>
        <taxon>Pucciniomycetes</taxon>
        <taxon>Pucciniales</taxon>
        <taxon>Coleosporiaceae</taxon>
        <taxon>Cronartium</taxon>
    </lineage>
</organism>
<feature type="compositionally biased region" description="Low complexity" evidence="1">
    <location>
        <begin position="536"/>
        <end position="557"/>
    </location>
</feature>
<evidence type="ECO:0000313" key="3">
    <source>
        <dbReference type="Proteomes" id="UP000886653"/>
    </source>
</evidence>
<dbReference type="EMBL" id="MU167219">
    <property type="protein sequence ID" value="KAG0150502.1"/>
    <property type="molecule type" value="Genomic_DNA"/>
</dbReference>
<feature type="compositionally biased region" description="Low complexity" evidence="1">
    <location>
        <begin position="189"/>
        <end position="205"/>
    </location>
</feature>
<keyword evidence="3" id="KW-1185">Reference proteome</keyword>
<proteinExistence type="predicted"/>
<feature type="compositionally biased region" description="Polar residues" evidence="1">
    <location>
        <begin position="129"/>
        <end position="148"/>
    </location>
</feature>
<dbReference type="AlphaFoldDB" id="A0A9P6TFK6"/>
<feature type="compositionally biased region" description="Polar residues" evidence="1">
    <location>
        <begin position="53"/>
        <end position="77"/>
    </location>
</feature>
<feature type="compositionally biased region" description="Basic and acidic residues" evidence="1">
    <location>
        <begin position="482"/>
        <end position="498"/>
    </location>
</feature>
<feature type="region of interest" description="Disordered" evidence="1">
    <location>
        <begin position="520"/>
        <end position="557"/>
    </location>
</feature>
<sequence length="626" mass="70306">MINSEQEPTIDLPQRKNLPHLDFGDQDLTDAFNDVRDGTHSSTSGLGHPRGSTPLSILSSRLSTPSNQLSADSSRSGNGIKALPNMSALLDFLETDNITSFATSLQPSLAPRNEADQQNQRLSPGPSLITHSPITANFSLNSTPSSQFPERRELTREATTPPYSPNAEPKSSQSKSLQLLNNEPHPTRRSSSQKSSSQNSTTPQPITRHNNVTISTPGRTLLSNRTRPNIDQPNSPRNRQFNQPNNSPRNKQTTINQTNRIRQTNNPISSSPRSLTGPETPSSPTILKPKPNITTAADRMAAALMEGAPDAHWCVPELGIRRSKVVEELLQPIRPSISVPNNSNPILEICETLEVDDNLNNLVLEEEEEDNEDVNKEYQSSNFITPARPKLQNQKKTSMTNKSTELNNNIQADDSLDQRVTELLSHIRADQIEKTHLALALADARSEVSALRDEVKLLRIGVERLTDDRLDSFKLKNHHHHNFDQQEDDQKQEQEKEFDLNQKISHPEFEKELNFIIPNHNNLRKKKTSKSEEQEQLSSELEINSKNPNSSSSSSIINPTKTFLSEIALSLTFTRTVDNLINEKLILSKNKNSIIKRSDDQIFNSNNLNDLIYRIKLWKHLARKKS</sequence>
<feature type="region of interest" description="Disordered" evidence="1">
    <location>
        <begin position="1"/>
        <end position="79"/>
    </location>
</feature>
<feature type="compositionally biased region" description="Low complexity" evidence="1">
    <location>
        <begin position="170"/>
        <end position="180"/>
    </location>
</feature>
<dbReference type="Proteomes" id="UP000886653">
    <property type="component" value="Unassembled WGS sequence"/>
</dbReference>
<protein>
    <submittedName>
        <fullName evidence="2">Uncharacterized protein</fullName>
    </submittedName>
</protein>